<sequence>MRDLQLHLVILQRISHHIAAASAPGSDTVHEAVTEWTSAQMTEATQNIPEKDLESCLSELLSCPSLRKTNSLLAVNTAMVNRMTSLLAFNYIEIATRVRSASDAQRLIDLIDLVSH</sequence>
<keyword evidence="2" id="KW-1185">Reference proteome</keyword>
<dbReference type="HOGENOM" id="CLU_144262_0_0_1"/>
<evidence type="ECO:0000313" key="1">
    <source>
        <dbReference type="EMBL" id="KIL63746.1"/>
    </source>
</evidence>
<accession>A0A0C2X3F8</accession>
<dbReference type="InParanoid" id="A0A0C2X3F8"/>
<dbReference type="AlphaFoldDB" id="A0A0C2X3F8"/>
<name>A0A0C2X3F8_AMAMK</name>
<reference evidence="1 2" key="1">
    <citation type="submission" date="2014-04" db="EMBL/GenBank/DDBJ databases">
        <title>Evolutionary Origins and Diversification of the Mycorrhizal Mutualists.</title>
        <authorList>
            <consortium name="DOE Joint Genome Institute"/>
            <consortium name="Mycorrhizal Genomics Consortium"/>
            <person name="Kohler A."/>
            <person name="Kuo A."/>
            <person name="Nagy L.G."/>
            <person name="Floudas D."/>
            <person name="Copeland A."/>
            <person name="Barry K.W."/>
            <person name="Cichocki N."/>
            <person name="Veneault-Fourrey C."/>
            <person name="LaButti K."/>
            <person name="Lindquist E.A."/>
            <person name="Lipzen A."/>
            <person name="Lundell T."/>
            <person name="Morin E."/>
            <person name="Murat C."/>
            <person name="Riley R."/>
            <person name="Ohm R."/>
            <person name="Sun H."/>
            <person name="Tunlid A."/>
            <person name="Henrissat B."/>
            <person name="Grigoriev I.V."/>
            <person name="Hibbett D.S."/>
            <person name="Martin F."/>
        </authorList>
    </citation>
    <scope>NUCLEOTIDE SEQUENCE [LARGE SCALE GENOMIC DNA]</scope>
    <source>
        <strain evidence="1 2">Koide BX008</strain>
    </source>
</reference>
<evidence type="ECO:0000313" key="2">
    <source>
        <dbReference type="Proteomes" id="UP000054549"/>
    </source>
</evidence>
<gene>
    <name evidence="1" type="ORF">M378DRAFT_656801</name>
</gene>
<dbReference type="Proteomes" id="UP000054549">
    <property type="component" value="Unassembled WGS sequence"/>
</dbReference>
<proteinExistence type="predicted"/>
<protein>
    <submittedName>
        <fullName evidence="1">Uncharacterized protein</fullName>
    </submittedName>
</protein>
<dbReference type="EMBL" id="KN818256">
    <property type="protein sequence ID" value="KIL63746.1"/>
    <property type="molecule type" value="Genomic_DNA"/>
</dbReference>
<organism evidence="1 2">
    <name type="scientific">Amanita muscaria (strain Koide BX008)</name>
    <dbReference type="NCBI Taxonomy" id="946122"/>
    <lineage>
        <taxon>Eukaryota</taxon>
        <taxon>Fungi</taxon>
        <taxon>Dikarya</taxon>
        <taxon>Basidiomycota</taxon>
        <taxon>Agaricomycotina</taxon>
        <taxon>Agaricomycetes</taxon>
        <taxon>Agaricomycetidae</taxon>
        <taxon>Agaricales</taxon>
        <taxon>Pluteineae</taxon>
        <taxon>Amanitaceae</taxon>
        <taxon>Amanita</taxon>
    </lineage>
</organism>